<dbReference type="Proteomes" id="UP000044938">
    <property type="component" value="Unassembled WGS sequence"/>
</dbReference>
<dbReference type="EMBL" id="CNGE01000446">
    <property type="protein sequence ID" value="CKS77133.1"/>
    <property type="molecule type" value="Genomic_DNA"/>
</dbReference>
<dbReference type="EMBL" id="CGCX01000188">
    <property type="protein sequence ID" value="CFR69254.1"/>
    <property type="molecule type" value="Genomic_DNA"/>
</dbReference>
<evidence type="ECO:0000313" key="3">
    <source>
        <dbReference type="EMBL" id="COV96358.1"/>
    </source>
</evidence>
<dbReference type="Proteomes" id="UP000048948">
    <property type="component" value="Unassembled WGS sequence"/>
</dbReference>
<gene>
    <name evidence="1" type="ORF">ERS007657_00765</name>
    <name evidence="3" type="ORF">ERS007720_01301</name>
    <name evidence="2" type="ORF">ERS027646_02433</name>
</gene>
<evidence type="ECO:0000313" key="4">
    <source>
        <dbReference type="Proteomes" id="UP000044938"/>
    </source>
</evidence>
<evidence type="ECO:0000313" key="6">
    <source>
        <dbReference type="Proteomes" id="UP000048948"/>
    </source>
</evidence>
<proteinExistence type="predicted"/>
<sequence>MGTQDFPKPFVAALGEQVQVDLAQGGQESVRIGHGVWLATFIGHLQAVVDEVDERQCDGKQARIEVLQREPVLTNERDDLDGMRTERSDDGMVVVFVGAQDAVRVVMCTRHQARHFGRLGCKVLPGEFLGSTHEPVTSCAAACFGSRRARLAC</sequence>
<protein>
    <submittedName>
        <fullName evidence="1">Uncharacterized protein</fullName>
    </submittedName>
</protein>
<accession>A0A654TX38</accession>
<reference evidence="4 5" key="1">
    <citation type="submission" date="2015-03" db="EMBL/GenBank/DDBJ databases">
        <authorList>
            <consortium name="Pathogen Informatics"/>
        </authorList>
    </citation>
    <scope>NUCLEOTIDE SEQUENCE [LARGE SCALE GENOMIC DNA]</scope>
    <source>
        <strain evidence="2 6">Bir 172</strain>
        <strain evidence="1 5">C09601061</strain>
        <strain evidence="3 4">M09401471</strain>
    </source>
</reference>
<dbReference type="AlphaFoldDB" id="A0A654TX38"/>
<evidence type="ECO:0000313" key="1">
    <source>
        <dbReference type="EMBL" id="CFR69254.1"/>
    </source>
</evidence>
<evidence type="ECO:0000313" key="2">
    <source>
        <dbReference type="EMBL" id="CKS77133.1"/>
    </source>
</evidence>
<dbReference type="Proteomes" id="UP000046680">
    <property type="component" value="Unassembled WGS sequence"/>
</dbReference>
<organism evidence="1 5">
    <name type="scientific">Mycobacterium tuberculosis</name>
    <dbReference type="NCBI Taxonomy" id="1773"/>
    <lineage>
        <taxon>Bacteria</taxon>
        <taxon>Bacillati</taxon>
        <taxon>Actinomycetota</taxon>
        <taxon>Actinomycetes</taxon>
        <taxon>Mycobacteriales</taxon>
        <taxon>Mycobacteriaceae</taxon>
        <taxon>Mycobacterium</taxon>
        <taxon>Mycobacterium tuberculosis complex</taxon>
    </lineage>
</organism>
<evidence type="ECO:0000313" key="5">
    <source>
        <dbReference type="Proteomes" id="UP000046680"/>
    </source>
</evidence>
<dbReference type="EMBL" id="CSAJ01000124">
    <property type="protein sequence ID" value="COV96358.1"/>
    <property type="molecule type" value="Genomic_DNA"/>
</dbReference>
<name>A0A654TX38_MYCTX</name>